<proteinExistence type="predicted"/>
<name>A0A6J5L4V4_9CAUD</name>
<sequence>MKIVRVQAIQAHPVPKRVHEPYGPFPIELFDEPEIVYDYDSEDDDGSTSLEPGATAQNNYRPARYFRCRHCDLRVTEEEIEAHICGE</sequence>
<reference evidence="1" key="1">
    <citation type="submission" date="2020-04" db="EMBL/GenBank/DDBJ databases">
        <authorList>
            <person name="Chiriac C."/>
            <person name="Salcher M."/>
            <person name="Ghai R."/>
            <person name="Kavagutti S V."/>
        </authorList>
    </citation>
    <scope>NUCLEOTIDE SEQUENCE</scope>
</reference>
<gene>
    <name evidence="1" type="ORF">UFOVP113_56</name>
    <name evidence="2" type="ORF">UFOVP225_43</name>
</gene>
<evidence type="ECO:0000313" key="2">
    <source>
        <dbReference type="EMBL" id="CAB5219238.1"/>
    </source>
</evidence>
<dbReference type="EMBL" id="LR796231">
    <property type="protein sequence ID" value="CAB4128582.1"/>
    <property type="molecule type" value="Genomic_DNA"/>
</dbReference>
<organism evidence="1">
    <name type="scientific">uncultured Caudovirales phage</name>
    <dbReference type="NCBI Taxonomy" id="2100421"/>
    <lineage>
        <taxon>Viruses</taxon>
        <taxon>Duplodnaviria</taxon>
        <taxon>Heunggongvirae</taxon>
        <taxon>Uroviricota</taxon>
        <taxon>Caudoviricetes</taxon>
        <taxon>Peduoviridae</taxon>
        <taxon>Maltschvirus</taxon>
        <taxon>Maltschvirus maltsch</taxon>
    </lineage>
</organism>
<protein>
    <submittedName>
        <fullName evidence="1">Uncharacterized protein</fullName>
    </submittedName>
</protein>
<dbReference type="EMBL" id="LR798275">
    <property type="protein sequence ID" value="CAB5219238.1"/>
    <property type="molecule type" value="Genomic_DNA"/>
</dbReference>
<accession>A0A6J5L4V4</accession>
<evidence type="ECO:0000313" key="1">
    <source>
        <dbReference type="EMBL" id="CAB4128582.1"/>
    </source>
</evidence>